<dbReference type="Proteomes" id="UP000001941">
    <property type="component" value="Chromosome"/>
</dbReference>
<gene>
    <name evidence="2" type="ordered locus">Mhun_0583</name>
</gene>
<name>Q2FL92_METHJ</name>
<dbReference type="EMBL" id="CP000254">
    <property type="protein sequence ID" value="ABD40342.1"/>
    <property type="molecule type" value="Genomic_DNA"/>
</dbReference>
<proteinExistence type="predicted"/>
<protein>
    <submittedName>
        <fullName evidence="2">Uncharacterized protein</fullName>
    </submittedName>
</protein>
<evidence type="ECO:0000313" key="3">
    <source>
        <dbReference type="Proteomes" id="UP000001941"/>
    </source>
</evidence>
<dbReference type="eggNOG" id="arCOG07809">
    <property type="taxonomic scope" value="Archaea"/>
</dbReference>
<organism evidence="2 3">
    <name type="scientific">Methanospirillum hungatei JF-1 (strain ATCC 27890 / DSM 864 / NBRC 100397 / JF-1)</name>
    <dbReference type="NCBI Taxonomy" id="323259"/>
    <lineage>
        <taxon>Archaea</taxon>
        <taxon>Methanobacteriati</taxon>
        <taxon>Methanobacteriota</taxon>
        <taxon>Stenosarchaea group</taxon>
        <taxon>Methanomicrobia</taxon>
        <taxon>Methanomicrobiales</taxon>
        <taxon>Methanospirillaceae</taxon>
        <taxon>Methanospirillum</taxon>
    </lineage>
</organism>
<evidence type="ECO:0000313" key="2">
    <source>
        <dbReference type="EMBL" id="ABD40342.1"/>
    </source>
</evidence>
<dbReference type="AlphaFoldDB" id="Q2FL92"/>
<dbReference type="InParanoid" id="Q2FL92"/>
<feature type="compositionally biased region" description="Basic and acidic residues" evidence="1">
    <location>
        <begin position="83"/>
        <end position="105"/>
    </location>
</feature>
<evidence type="ECO:0000256" key="1">
    <source>
        <dbReference type="SAM" id="MobiDB-lite"/>
    </source>
</evidence>
<feature type="compositionally biased region" description="Polar residues" evidence="1">
    <location>
        <begin position="22"/>
        <end position="48"/>
    </location>
</feature>
<dbReference type="GeneID" id="3922380"/>
<reference evidence="3" key="1">
    <citation type="journal article" date="2016" name="Stand. Genomic Sci.">
        <title>Complete genome sequence of Methanospirillum hungatei type strain JF1.</title>
        <authorList>
            <person name="Gunsalus R.P."/>
            <person name="Cook L.E."/>
            <person name="Crable B."/>
            <person name="Rohlin L."/>
            <person name="McDonald E."/>
            <person name="Mouttaki H."/>
            <person name="Sieber J.R."/>
            <person name="Poweleit N."/>
            <person name="Zhou H."/>
            <person name="Lapidus A.L."/>
            <person name="Daligault H.E."/>
            <person name="Land M."/>
            <person name="Gilna P."/>
            <person name="Ivanova N."/>
            <person name="Kyrpides N."/>
            <person name="Culley D.E."/>
            <person name="McInerney M.J."/>
        </authorList>
    </citation>
    <scope>NUCLEOTIDE SEQUENCE [LARGE SCALE GENOMIC DNA]</scope>
    <source>
        <strain evidence="3">ATCC 27890 / DSM 864 / NBRC 100397 / JF-1</strain>
    </source>
</reference>
<accession>Q2FL92</accession>
<feature type="compositionally biased region" description="Basic and acidic residues" evidence="1">
    <location>
        <begin position="1"/>
        <end position="16"/>
    </location>
</feature>
<sequence>MESPDHDDHGSGRTGEKPGWTGTPTPHDSDNSGVESENTSYNKNNMYKNTKGREDEGAYGTPAPVYLSPTADSVPTPHNIGYEQEKDPSVVSKSDTKTEGRDIHPDPPGPDYLPPLKREQEQLTIEAIDPEAYTQVHGIHSGPCAICGAKWVHYIEKQPSGEKGEEKVSHVLCQKCYSKAVARVSLSFTALPGTLNISRMVEADGLWQMFSL</sequence>
<dbReference type="HOGENOM" id="CLU_1297495_0_0_2"/>
<dbReference type="EnsemblBacteria" id="ABD40342">
    <property type="protein sequence ID" value="ABD40342"/>
    <property type="gene ID" value="Mhun_0583"/>
</dbReference>
<dbReference type="KEGG" id="mhu:Mhun_0583"/>
<keyword evidence="3" id="KW-1185">Reference proteome</keyword>
<dbReference type="RefSeq" id="WP_011447628.1">
    <property type="nucleotide sequence ID" value="NC_007796.1"/>
</dbReference>
<feature type="region of interest" description="Disordered" evidence="1">
    <location>
        <begin position="1"/>
        <end position="113"/>
    </location>
</feature>